<dbReference type="SUPFAM" id="SSF53335">
    <property type="entry name" value="S-adenosyl-L-methionine-dependent methyltransferases"/>
    <property type="match status" value="1"/>
</dbReference>
<reference evidence="2 3" key="1">
    <citation type="submission" date="2017-02" db="EMBL/GenBank/DDBJ databases">
        <title>Genome sequence of Microcystis aeruginosa KW.</title>
        <authorList>
            <person name="Oh H.-M."/>
            <person name="Ahn C.-Y."/>
            <person name="Jeong H."/>
            <person name="Srivastava A."/>
            <person name="Lee H.-G."/>
            <person name="Kang S.-R."/>
        </authorList>
    </citation>
    <scope>NUCLEOTIDE SEQUENCE [LARGE SCALE GENOMIC DNA]</scope>
    <source>
        <strain evidence="2 3">KW</strain>
    </source>
</reference>
<dbReference type="EMBL" id="MVGR01000005">
    <property type="protein sequence ID" value="OPF15365.1"/>
    <property type="molecule type" value="Genomic_DNA"/>
</dbReference>
<accession>A0A1V4BMW5</accession>
<dbReference type="InterPro" id="IPR006342">
    <property type="entry name" value="FkbM_mtfrase"/>
</dbReference>
<dbReference type="Pfam" id="PF05050">
    <property type="entry name" value="Methyltransf_21"/>
    <property type="match status" value="1"/>
</dbReference>
<evidence type="ECO:0000313" key="3">
    <source>
        <dbReference type="Proteomes" id="UP000189835"/>
    </source>
</evidence>
<organism evidence="2 3">
    <name type="scientific">Microcystis aeruginosa KW</name>
    <dbReference type="NCBI Taxonomy" id="1960155"/>
    <lineage>
        <taxon>Bacteria</taxon>
        <taxon>Bacillati</taxon>
        <taxon>Cyanobacteriota</taxon>
        <taxon>Cyanophyceae</taxon>
        <taxon>Oscillatoriophycideae</taxon>
        <taxon>Chroococcales</taxon>
        <taxon>Microcystaceae</taxon>
        <taxon>Microcystis</taxon>
    </lineage>
</organism>
<dbReference type="Gene3D" id="3.40.50.150">
    <property type="entry name" value="Vaccinia Virus protein VP39"/>
    <property type="match status" value="1"/>
</dbReference>
<feature type="domain" description="Methyltransferase FkbM" evidence="1">
    <location>
        <begin position="456"/>
        <end position="618"/>
    </location>
</feature>
<dbReference type="Gene3D" id="3.40.50.2000">
    <property type="entry name" value="Glycogen Phosphorylase B"/>
    <property type="match status" value="1"/>
</dbReference>
<comment type="caution">
    <text evidence="2">The sequence shown here is derived from an EMBL/GenBank/DDBJ whole genome shotgun (WGS) entry which is preliminary data.</text>
</comment>
<dbReference type="GO" id="GO:0008171">
    <property type="term" value="F:O-methyltransferase activity"/>
    <property type="evidence" value="ECO:0007669"/>
    <property type="project" value="TreeGrafter"/>
</dbReference>
<sequence length="653" mass="75229">MANLLDDTVTSNVNLRLYINQLLPYNQTVSQPKYLGKLDVIITPNEVNRRHGTGTILINIFSEDKNIFSLRCANHYDSEHEFGCLNRCLSIADKSRAEIFTEMLSVFQGIIPQRVICVPFHPEELYAAIAIKELFDVPLCTYIMDDNNLYTQGNRPISPELMKETLEKSVLRLAISPELKRAYEQQYGLKFWLLPPLVAKEIVKIQNPLDSETKRENRGILVGNIWSQKYLDIFRETVRKTGVSIDWYCNNYDNPRWLTFDREELKSDGITIYPPLKESELVEKLKNYSFAVIPSGKLDESDNIQNIARLSLPSRIPFILASSQTPFLVLGNAETAAARFVQRFEVGFVCDYKAENFQKVVNHLSLPDVQKKLRQNAANIAELFSAKDMDKWLWESLEQGQPTDLKFEKLMPYSSNEVVYYLEPPAPRDIWRDFIPPYQALKRLKDKGFQPNFVVDVGASTGIWSDAINRIYPQARFILIDPLISRYDKLARKYFIDLHDNFEAVEALVSHQIGQQTMKVSADLYNSSIYEVKTSQLTETVTVNVITLDSLAQEKVITGRGILKLDVQFAEHLVIEGAKQFLSQVDVCIIELSLWKYQEETKTLTEMLEVMTELGFRYYDEVGEWRLPSDGTLFQKDILFVRKNLFLLEGQIV</sequence>
<dbReference type="RefSeq" id="WP_079209490.1">
    <property type="nucleotide sequence ID" value="NZ_MVGR01000005.1"/>
</dbReference>
<dbReference type="AlphaFoldDB" id="A0A1V4BMW5"/>
<dbReference type="PANTHER" id="PTHR36973">
    <property type="entry name" value="SLL1456 PROTEIN-RELATED"/>
    <property type="match status" value="1"/>
</dbReference>
<proteinExistence type="predicted"/>
<dbReference type="InterPro" id="IPR053188">
    <property type="entry name" value="FkbM_Methyltransferase"/>
</dbReference>
<dbReference type="Proteomes" id="UP000189835">
    <property type="component" value="Unassembled WGS sequence"/>
</dbReference>
<dbReference type="NCBIfam" id="TIGR01444">
    <property type="entry name" value="fkbM_fam"/>
    <property type="match status" value="1"/>
</dbReference>
<gene>
    <name evidence="2" type="ORF">B1L04_22910</name>
</gene>
<protein>
    <recommendedName>
        <fullName evidence="1">Methyltransferase FkbM domain-containing protein</fullName>
    </recommendedName>
</protein>
<dbReference type="InterPro" id="IPR029063">
    <property type="entry name" value="SAM-dependent_MTases_sf"/>
</dbReference>
<evidence type="ECO:0000259" key="1">
    <source>
        <dbReference type="Pfam" id="PF05050"/>
    </source>
</evidence>
<dbReference type="SUPFAM" id="SSF53756">
    <property type="entry name" value="UDP-Glycosyltransferase/glycogen phosphorylase"/>
    <property type="match status" value="1"/>
</dbReference>
<name>A0A1V4BMW5_MICAE</name>
<evidence type="ECO:0000313" key="2">
    <source>
        <dbReference type="EMBL" id="OPF15365.1"/>
    </source>
</evidence>
<dbReference type="PANTHER" id="PTHR36973:SF4">
    <property type="entry name" value="NODULATION PROTEIN"/>
    <property type="match status" value="1"/>
</dbReference>